<dbReference type="EMBL" id="LT629695">
    <property type="protein sequence ID" value="SDH54000.1"/>
    <property type="molecule type" value="Genomic_DNA"/>
</dbReference>
<comment type="similarity">
    <text evidence="1">Belongs to the YciI family.</text>
</comment>
<evidence type="ECO:0000313" key="3">
    <source>
        <dbReference type="EMBL" id="SDH54000.1"/>
    </source>
</evidence>
<evidence type="ECO:0000256" key="1">
    <source>
        <dbReference type="ARBA" id="ARBA00007689"/>
    </source>
</evidence>
<proteinExistence type="inferred from homology"/>
<dbReference type="RefSeq" id="WP_092503916.1">
    <property type="nucleotide sequence ID" value="NZ_LT629695.1"/>
</dbReference>
<organism evidence="3 4">
    <name type="scientific">Agrococcus jejuensis</name>
    <dbReference type="NCBI Taxonomy" id="399736"/>
    <lineage>
        <taxon>Bacteria</taxon>
        <taxon>Bacillati</taxon>
        <taxon>Actinomycetota</taxon>
        <taxon>Actinomycetes</taxon>
        <taxon>Micrococcales</taxon>
        <taxon>Microbacteriaceae</taxon>
        <taxon>Agrococcus</taxon>
    </lineage>
</organism>
<dbReference type="SUPFAM" id="SSF54909">
    <property type="entry name" value="Dimeric alpha+beta barrel"/>
    <property type="match status" value="1"/>
</dbReference>
<gene>
    <name evidence="3" type="ORF">SAMN04489720_1556</name>
</gene>
<evidence type="ECO:0000259" key="2">
    <source>
        <dbReference type="Pfam" id="PF03795"/>
    </source>
</evidence>
<dbReference type="AlphaFoldDB" id="A0A1G8D9P7"/>
<dbReference type="InterPro" id="IPR005545">
    <property type="entry name" value="YCII"/>
</dbReference>
<dbReference type="OrthoDB" id="8968203at2"/>
<dbReference type="Gene3D" id="3.30.70.1060">
    <property type="entry name" value="Dimeric alpha+beta barrel"/>
    <property type="match status" value="1"/>
</dbReference>
<protein>
    <recommendedName>
        <fullName evidence="2">YCII-related domain-containing protein</fullName>
    </recommendedName>
</protein>
<dbReference type="STRING" id="399736.SAMN04489720_1556"/>
<dbReference type="Pfam" id="PF03795">
    <property type="entry name" value="YCII"/>
    <property type="match status" value="1"/>
</dbReference>
<sequence>MIALHLRYTDAPGRLELRPRHRELLDELVTEGVLLAAGPYEHGEGALLLFSADRERVQQAIDADPYMTHPGVVITAIEEWNPAIGGVRPL</sequence>
<name>A0A1G8D9P7_9MICO</name>
<keyword evidence="4" id="KW-1185">Reference proteome</keyword>
<evidence type="ECO:0000313" key="4">
    <source>
        <dbReference type="Proteomes" id="UP000198822"/>
    </source>
</evidence>
<accession>A0A1G8D9P7</accession>
<reference evidence="4" key="1">
    <citation type="submission" date="2016-10" db="EMBL/GenBank/DDBJ databases">
        <authorList>
            <person name="Varghese N."/>
            <person name="Submissions S."/>
        </authorList>
    </citation>
    <scope>NUCLEOTIDE SEQUENCE [LARGE SCALE GENOMIC DNA]</scope>
    <source>
        <strain evidence="4">DSM 22002</strain>
    </source>
</reference>
<dbReference type="Proteomes" id="UP000198822">
    <property type="component" value="Chromosome I"/>
</dbReference>
<feature type="domain" description="YCII-related" evidence="2">
    <location>
        <begin position="12"/>
        <end position="81"/>
    </location>
</feature>
<dbReference type="InterPro" id="IPR011008">
    <property type="entry name" value="Dimeric_a/b-barrel"/>
</dbReference>